<dbReference type="PANTHER" id="PTHR43540">
    <property type="entry name" value="PEROXYUREIDOACRYLATE/UREIDOACRYLATE AMIDOHYDROLASE-RELATED"/>
    <property type="match status" value="1"/>
</dbReference>
<dbReference type="AlphaFoldDB" id="A0A7H8QKD7"/>
<feature type="domain" description="Isochorismatase-like" evidence="3">
    <location>
        <begin position="4"/>
        <end position="179"/>
    </location>
</feature>
<dbReference type="Pfam" id="PF00857">
    <property type="entry name" value="Isochorismatase"/>
    <property type="match status" value="1"/>
</dbReference>
<dbReference type="InterPro" id="IPR036380">
    <property type="entry name" value="Isochorismatase-like_sf"/>
</dbReference>
<protein>
    <recommendedName>
        <fullName evidence="3">Isochorismatase-like domain-containing protein</fullName>
    </recommendedName>
</protein>
<evidence type="ECO:0000313" key="4">
    <source>
        <dbReference type="EMBL" id="QKX54379.1"/>
    </source>
</evidence>
<proteinExistence type="inferred from homology"/>
<dbReference type="OrthoDB" id="1739143at2759"/>
<evidence type="ECO:0000256" key="1">
    <source>
        <dbReference type="ARBA" id="ARBA00006336"/>
    </source>
</evidence>
<evidence type="ECO:0000256" key="2">
    <source>
        <dbReference type="ARBA" id="ARBA00022801"/>
    </source>
</evidence>
<organism evidence="4 5">
    <name type="scientific">Talaromyces rugulosus</name>
    <name type="common">Penicillium rugulosum</name>
    <dbReference type="NCBI Taxonomy" id="121627"/>
    <lineage>
        <taxon>Eukaryota</taxon>
        <taxon>Fungi</taxon>
        <taxon>Dikarya</taxon>
        <taxon>Ascomycota</taxon>
        <taxon>Pezizomycotina</taxon>
        <taxon>Eurotiomycetes</taxon>
        <taxon>Eurotiomycetidae</taxon>
        <taxon>Eurotiales</taxon>
        <taxon>Trichocomaceae</taxon>
        <taxon>Talaromyces</taxon>
        <taxon>Talaromyces sect. Islandici</taxon>
    </lineage>
</organism>
<dbReference type="KEGG" id="trg:TRUGW13939_01465"/>
<reference evidence="5" key="1">
    <citation type="submission" date="2020-06" db="EMBL/GenBank/DDBJ databases">
        <title>A chromosome-scale genome assembly of Talaromyces rugulosus W13939.</title>
        <authorList>
            <person name="Wang B."/>
            <person name="Guo L."/>
            <person name="Ye K."/>
            <person name="Wang L."/>
        </authorList>
    </citation>
    <scope>NUCLEOTIDE SEQUENCE [LARGE SCALE GENOMIC DNA]</scope>
    <source>
        <strain evidence="5">W13939</strain>
    </source>
</reference>
<dbReference type="InterPro" id="IPR000868">
    <property type="entry name" value="Isochorismatase-like_dom"/>
</dbReference>
<dbReference type="Gene3D" id="3.40.50.850">
    <property type="entry name" value="Isochorismatase-like"/>
    <property type="match status" value="1"/>
</dbReference>
<dbReference type="CDD" id="cd00431">
    <property type="entry name" value="cysteine_hydrolases"/>
    <property type="match status" value="1"/>
</dbReference>
<dbReference type="GO" id="GO:0016787">
    <property type="term" value="F:hydrolase activity"/>
    <property type="evidence" value="ECO:0007669"/>
    <property type="project" value="UniProtKB-KW"/>
</dbReference>
<dbReference type="SUPFAM" id="SSF52499">
    <property type="entry name" value="Isochorismatase-like hydrolases"/>
    <property type="match status" value="1"/>
</dbReference>
<sequence>MGKTVLLVMDIQNGVLELLGNMEPYLSRLAPVINSAREAGIPIIYVATGFRPGYPEASARNSSTAKVAAWGAFIEGDESTKIHPAVAPADGDVVITKRRVSAFHGTDLDLILRSMDAETLVITGLISSGVVLSTIRQGADLDYRLTVLKDLSMDREQETHEMLVNKVFAKQAQILSSAEWVAGLKKP</sequence>
<evidence type="ECO:0000313" key="5">
    <source>
        <dbReference type="Proteomes" id="UP000509510"/>
    </source>
</evidence>
<comment type="similarity">
    <text evidence="1">Belongs to the isochorismatase family.</text>
</comment>
<evidence type="ECO:0000259" key="3">
    <source>
        <dbReference type="Pfam" id="PF00857"/>
    </source>
</evidence>
<dbReference type="InterPro" id="IPR050272">
    <property type="entry name" value="Isochorismatase-like_hydrls"/>
</dbReference>
<keyword evidence="2" id="KW-0378">Hydrolase</keyword>
<name>A0A7H8QKD7_TALRU</name>
<dbReference type="Proteomes" id="UP000509510">
    <property type="component" value="Chromosome I"/>
</dbReference>
<dbReference type="PANTHER" id="PTHR43540:SF1">
    <property type="entry name" value="ISOCHORISMATASE HYDROLASE"/>
    <property type="match status" value="1"/>
</dbReference>
<dbReference type="EMBL" id="CP055898">
    <property type="protein sequence ID" value="QKX54379.1"/>
    <property type="molecule type" value="Genomic_DNA"/>
</dbReference>
<accession>A0A7H8QKD7</accession>
<dbReference type="GeneID" id="55988976"/>
<dbReference type="RefSeq" id="XP_035340558.1">
    <property type="nucleotide sequence ID" value="XM_035484665.1"/>
</dbReference>
<keyword evidence="5" id="KW-1185">Reference proteome</keyword>
<gene>
    <name evidence="4" type="ORF">TRUGW13939_01465</name>
</gene>